<name>W4JYW3_HETIT</name>
<protein>
    <submittedName>
        <fullName evidence="1">Uncharacterized protein</fullName>
    </submittedName>
</protein>
<dbReference type="InParanoid" id="W4JYW3"/>
<accession>W4JYW3</accession>
<dbReference type="EMBL" id="KI925461">
    <property type="protein sequence ID" value="ETW78654.1"/>
    <property type="molecule type" value="Genomic_DNA"/>
</dbReference>
<evidence type="ECO:0000313" key="1">
    <source>
        <dbReference type="EMBL" id="ETW78654.1"/>
    </source>
</evidence>
<proteinExistence type="predicted"/>
<sequence>KSEAERQAYFENDPRAEEVRPYEVLCKNCKTWVKLGSKIRFAPSSRVTIAERKLRLVNDPVAKSFSKKSVECGECGSVIELEGEDYDLTKWEEHKLTC</sequence>
<reference evidence="1 2" key="1">
    <citation type="journal article" date="2012" name="New Phytol.">
        <title>Insight into trade-off between wood decay and parasitism from the genome of a fungal forest pathogen.</title>
        <authorList>
            <person name="Olson A."/>
            <person name="Aerts A."/>
            <person name="Asiegbu F."/>
            <person name="Belbahri L."/>
            <person name="Bouzid O."/>
            <person name="Broberg A."/>
            <person name="Canback B."/>
            <person name="Coutinho P.M."/>
            <person name="Cullen D."/>
            <person name="Dalman K."/>
            <person name="Deflorio G."/>
            <person name="van Diepen L.T."/>
            <person name="Dunand C."/>
            <person name="Duplessis S."/>
            <person name="Durling M."/>
            <person name="Gonthier P."/>
            <person name="Grimwood J."/>
            <person name="Fossdal C.G."/>
            <person name="Hansson D."/>
            <person name="Henrissat B."/>
            <person name="Hietala A."/>
            <person name="Himmelstrand K."/>
            <person name="Hoffmeister D."/>
            <person name="Hogberg N."/>
            <person name="James T.Y."/>
            <person name="Karlsson M."/>
            <person name="Kohler A."/>
            <person name="Kues U."/>
            <person name="Lee Y.H."/>
            <person name="Lin Y.C."/>
            <person name="Lind M."/>
            <person name="Lindquist E."/>
            <person name="Lombard V."/>
            <person name="Lucas S."/>
            <person name="Lunden K."/>
            <person name="Morin E."/>
            <person name="Murat C."/>
            <person name="Park J."/>
            <person name="Raffaello T."/>
            <person name="Rouze P."/>
            <person name="Salamov A."/>
            <person name="Schmutz J."/>
            <person name="Solheim H."/>
            <person name="Stahlberg J."/>
            <person name="Velez H."/>
            <person name="de Vries R.P."/>
            <person name="Wiebenga A."/>
            <person name="Woodward S."/>
            <person name="Yakovlev I."/>
            <person name="Garbelotto M."/>
            <person name="Martin F."/>
            <person name="Grigoriev I.V."/>
            <person name="Stenlid J."/>
        </authorList>
    </citation>
    <scope>NUCLEOTIDE SEQUENCE [LARGE SCALE GENOMIC DNA]</scope>
    <source>
        <strain evidence="1 2">TC 32-1</strain>
    </source>
</reference>
<dbReference type="Proteomes" id="UP000030671">
    <property type="component" value="Unassembled WGS sequence"/>
</dbReference>
<evidence type="ECO:0000313" key="2">
    <source>
        <dbReference type="Proteomes" id="UP000030671"/>
    </source>
</evidence>
<dbReference type="RefSeq" id="XP_009548973.1">
    <property type="nucleotide sequence ID" value="XM_009550678.1"/>
</dbReference>
<feature type="non-terminal residue" evidence="1">
    <location>
        <position position="98"/>
    </location>
</feature>
<dbReference type="AlphaFoldDB" id="W4JYW3"/>
<gene>
    <name evidence="1" type="ORF">HETIRDRAFT_247380</name>
</gene>
<dbReference type="HOGENOM" id="CLU_2339137_0_0_1"/>
<dbReference type="KEGG" id="hir:HETIRDRAFT_247380"/>
<dbReference type="STRING" id="747525.W4JYW3"/>
<organism evidence="1 2">
    <name type="scientific">Heterobasidion irregulare (strain TC 32-1)</name>
    <dbReference type="NCBI Taxonomy" id="747525"/>
    <lineage>
        <taxon>Eukaryota</taxon>
        <taxon>Fungi</taxon>
        <taxon>Dikarya</taxon>
        <taxon>Basidiomycota</taxon>
        <taxon>Agaricomycotina</taxon>
        <taxon>Agaricomycetes</taxon>
        <taxon>Russulales</taxon>
        <taxon>Bondarzewiaceae</taxon>
        <taxon>Heterobasidion</taxon>
        <taxon>Heterobasidion annosum species complex</taxon>
    </lineage>
</organism>
<feature type="non-terminal residue" evidence="1">
    <location>
        <position position="1"/>
    </location>
</feature>
<dbReference type="OrthoDB" id="3262173at2759"/>
<keyword evidence="2" id="KW-1185">Reference proteome</keyword>
<dbReference type="GeneID" id="20669167"/>